<evidence type="ECO:0008006" key="3">
    <source>
        <dbReference type="Google" id="ProtNLM"/>
    </source>
</evidence>
<dbReference type="RefSeq" id="WP_129152757.1">
    <property type="nucleotide sequence ID" value="NZ_JBHSDO010000005.1"/>
</dbReference>
<dbReference type="InterPro" id="IPR021352">
    <property type="entry name" value="DUF2971"/>
</dbReference>
<comment type="caution">
    <text evidence="1">The sequence shown here is derived from an EMBL/GenBank/DDBJ whole genome shotgun (WGS) entry which is preliminary data.</text>
</comment>
<reference evidence="1 2" key="1">
    <citation type="journal article" date="2017" name="Int. J. Syst. Evol. Microbiol.">
        <title>Achromobacter aloeverae sp. nov., isolated from the root of Aloe vera (L.) Burm.f.</title>
        <authorList>
            <person name="Kuncharoen N."/>
            <person name="Muramatsu Y."/>
            <person name="Shibata C."/>
            <person name="Kamakura Y."/>
            <person name="Nakagawa Y."/>
            <person name="Tanasupawat S."/>
        </authorList>
    </citation>
    <scope>NUCLEOTIDE SEQUENCE [LARGE SCALE GENOMIC DNA]</scope>
    <source>
        <strain evidence="1 2">AVA-1</strain>
    </source>
</reference>
<proteinExistence type="predicted"/>
<evidence type="ECO:0000313" key="2">
    <source>
        <dbReference type="Proteomes" id="UP000290849"/>
    </source>
</evidence>
<name>A0A4V1MRN5_9BURK</name>
<accession>A0A4V1MRN5</accession>
<sequence>MHPSVFYKYTSANTASIVLESSRLRWSSPLLFNDVAEFQRMPRFDPTIADANALLSELIASVVFDGVAIDEERMGAPMKLLLECARHLVGNGLSRARLIELLRVEQPDADQKVERELRRFFEQRGLNRARVLCVTTTYMNDAMWGNYAESHTGCVLGFRHIAERSTPLLEAQQVSYCEDQPIVGSGLDFLLYGDSPELRARTIHAVCYTKKTGWSYEQEWRCLTWRPNEVTKQHGDYLFYPEELESVTLGVRSTDGTERLLRDLLVKKYSNAKLFRMQIINGDLKRTALPLPPVT</sequence>
<organism evidence="1 2">
    <name type="scientific">Achromobacter aloeverae</name>
    <dbReference type="NCBI Taxonomy" id="1750518"/>
    <lineage>
        <taxon>Bacteria</taxon>
        <taxon>Pseudomonadati</taxon>
        <taxon>Pseudomonadota</taxon>
        <taxon>Betaproteobacteria</taxon>
        <taxon>Burkholderiales</taxon>
        <taxon>Alcaligenaceae</taxon>
        <taxon>Achromobacter</taxon>
    </lineage>
</organism>
<dbReference type="EMBL" id="PYAL01000007">
    <property type="protein sequence ID" value="RXN85261.1"/>
    <property type="molecule type" value="Genomic_DNA"/>
</dbReference>
<dbReference type="AlphaFoldDB" id="A0A4V1MRN5"/>
<evidence type="ECO:0000313" key="1">
    <source>
        <dbReference type="EMBL" id="RXN85261.1"/>
    </source>
</evidence>
<keyword evidence="2" id="KW-1185">Reference proteome</keyword>
<dbReference type="Proteomes" id="UP000290849">
    <property type="component" value="Unassembled WGS sequence"/>
</dbReference>
<dbReference type="Pfam" id="PF11185">
    <property type="entry name" value="DUF2971"/>
    <property type="match status" value="1"/>
</dbReference>
<gene>
    <name evidence="1" type="ORF">C7R54_22475</name>
</gene>
<protein>
    <recommendedName>
        <fullName evidence="3">DUF2971 domain-containing protein</fullName>
    </recommendedName>
</protein>